<dbReference type="RefSeq" id="WP_254086886.1">
    <property type="nucleotide sequence ID" value="NZ_JAHESE010000031.1"/>
</dbReference>
<dbReference type="PANTHER" id="PTHR45641:SF19">
    <property type="entry name" value="NEPHROCYSTIN-3"/>
    <property type="match status" value="1"/>
</dbReference>
<dbReference type="Proteomes" id="UP001319080">
    <property type="component" value="Unassembled WGS sequence"/>
</dbReference>
<sequence length="1346" mass="151134">MTKGINLEVKLKAFLQSLFEGLGFSVLEARQQTSGTQHGFDIRITFLDASEKKREFYFECKDYTSPLPWKEMLRKIHELHAFSHPVDGFIGISPRRNLSNINTAVQHTLPNLVKFPVRFWTPDAHVKEYLSLDKTLFQEIYSEPPPDTDPEKIKQKLQVVINTMLRERDDFLQATAFPKDLTLKIPRIHIDDIVGRADELHALHQALFQNKQVVLVNGLGGIGKTTLAQGYISRYYLDYQHVAWITQKGTDITQDITQDEGLLRSLSVSQAGKDVQQLLHEILYKFKTISGKPNLLVLDNADRALTNLKDMFPGQPDWHLLVTSRERMEGFLIHEIGFLSPATALELFKKHYNRTTDDTKLYELLEVVDYHTLTLEILAKTAQLQRVDIDALKFAIEHDLRANVYVAHKGDKVERVRSYLSSIFTLSQLTKNEVWLIKYFECLPAEYHSYSVLLALIAPGMSQHEAVFSETLTALSDHGWLLYNSETDSYKMHRIITEVAVRKLPIALVDVEPLVDSVSAKLQFNQFEEHPVEKFPWIPFGKTLTDAFSSDMSEKIAHLRLYLAMVLHEYGDYTGARTVTEQAIATFENLGEDVDFYRSQGYACLGNILRSLGDYTGAIRWLEKAIALEEHYLGINDPRLSKEYACLAMVFNDLGRYSTAKRLLEKCVLAAENEFGEYHAVTGNRYSKLGHVLLELGDHSGAHVLFEKALRATEKHLGPNHPDLATQYSDIATTLQNRGDYVGAVELLRKSVASTETNFGPDHPSMARDLSNLASALRDAGNYGEAKVLYEKALEIAERSQGQNHPDTVGLYSNLGTLLHATGDYDNAKRLLEKAVFLGECTQGRDHPSLAKSIANLASVQQTQGEFAGAKKLYKTAIKLSEKKLGVGHPHTAILYANLSSTLVELDEFIQAKELLEKAIRSDEENFGPDHVVTTLKYANLAALLHHLGDYDTAQSLLERVIRSNEEILGKAHPTVAMHYSNLGSFLHQREDYTGAKALLEKAVASDEKNLGEDHPVTARKYANLGMVLGKLGDHAGASRLLEKAIAIGTKHLGEDHVEVVANYIVYAHILIAMNDAAGAKSFLEKATRSHFKRDRTDLPPGITLGDQQRDEILAMLANVDGEELNTMLARLDIAAKQRPAKRNGPAIAFPAISPPTKDYDAIPIPNTALQEEDWGDLYEVDKTALSWLNKDPGALALLGEQAITKATLGQVLAFIELKFGIDEKTLSWHYINLAEDLCNAQNFACAKEVLKRIIARYEQQSDSKGDKIICAYQLLSLALCATGDYHELMDLFEKMITSHNEHTTKTIQHYIQLSNMLKNHGQHASAKVIQKKVQWAKQYVRRHGK</sequence>
<feature type="domain" description="NB-ARC" evidence="4">
    <location>
        <begin position="198"/>
        <end position="355"/>
    </location>
</feature>
<accession>A0AAP2GWS8</accession>
<proteinExistence type="predicted"/>
<dbReference type="Gene3D" id="1.25.40.10">
    <property type="entry name" value="Tetratricopeptide repeat domain"/>
    <property type="match status" value="4"/>
</dbReference>
<dbReference type="GO" id="GO:0043531">
    <property type="term" value="F:ADP binding"/>
    <property type="evidence" value="ECO:0007669"/>
    <property type="project" value="InterPro"/>
</dbReference>
<dbReference type="PROSITE" id="PS50005">
    <property type="entry name" value="TPR"/>
    <property type="match status" value="5"/>
</dbReference>
<evidence type="ECO:0000259" key="4">
    <source>
        <dbReference type="Pfam" id="PF00931"/>
    </source>
</evidence>
<gene>
    <name evidence="5" type="ORF">KK062_23925</name>
</gene>
<evidence type="ECO:0000313" key="5">
    <source>
        <dbReference type="EMBL" id="MBT1711312.1"/>
    </source>
</evidence>
<dbReference type="InterPro" id="IPR027417">
    <property type="entry name" value="P-loop_NTPase"/>
</dbReference>
<dbReference type="Pfam" id="PF13424">
    <property type="entry name" value="TPR_12"/>
    <property type="match status" value="4"/>
</dbReference>
<feature type="repeat" description="TPR" evidence="3">
    <location>
        <begin position="809"/>
        <end position="842"/>
    </location>
</feature>
<dbReference type="PANTHER" id="PTHR45641">
    <property type="entry name" value="TETRATRICOPEPTIDE REPEAT PROTEIN (AFU_ORTHOLOGUE AFUA_6G03870)"/>
    <property type="match status" value="1"/>
</dbReference>
<evidence type="ECO:0000256" key="3">
    <source>
        <dbReference type="PROSITE-ProRule" id="PRU00339"/>
    </source>
</evidence>
<keyword evidence="6" id="KW-1185">Reference proteome</keyword>
<feature type="repeat" description="TPR" evidence="3">
    <location>
        <begin position="767"/>
        <end position="800"/>
    </location>
</feature>
<dbReference type="Pfam" id="PF13374">
    <property type="entry name" value="TPR_10"/>
    <property type="match status" value="3"/>
</dbReference>
<keyword evidence="1" id="KW-0677">Repeat</keyword>
<dbReference type="SUPFAM" id="SSF48452">
    <property type="entry name" value="TPR-like"/>
    <property type="match status" value="3"/>
</dbReference>
<dbReference type="SMART" id="SM00028">
    <property type="entry name" value="TPR"/>
    <property type="match status" value="12"/>
</dbReference>
<dbReference type="Pfam" id="PF00931">
    <property type="entry name" value="NB-ARC"/>
    <property type="match status" value="1"/>
</dbReference>
<dbReference type="Gene3D" id="3.40.50.300">
    <property type="entry name" value="P-loop containing nucleotide triphosphate hydrolases"/>
    <property type="match status" value="1"/>
</dbReference>
<feature type="repeat" description="TPR" evidence="3">
    <location>
        <begin position="893"/>
        <end position="926"/>
    </location>
</feature>
<dbReference type="InterPro" id="IPR002182">
    <property type="entry name" value="NB-ARC"/>
</dbReference>
<dbReference type="SUPFAM" id="SSF52540">
    <property type="entry name" value="P-loop containing nucleoside triphosphate hydrolases"/>
    <property type="match status" value="1"/>
</dbReference>
<comment type="caution">
    <text evidence="5">The sequence shown here is derived from an EMBL/GenBank/DDBJ whole genome shotgun (WGS) entry which is preliminary data.</text>
</comment>
<dbReference type="InterPro" id="IPR019734">
    <property type="entry name" value="TPR_rpt"/>
</dbReference>
<dbReference type="EMBL" id="JAHESE010000031">
    <property type="protein sequence ID" value="MBT1711312.1"/>
    <property type="molecule type" value="Genomic_DNA"/>
</dbReference>
<evidence type="ECO:0000256" key="2">
    <source>
        <dbReference type="ARBA" id="ARBA00022803"/>
    </source>
</evidence>
<feature type="repeat" description="TPR" evidence="3">
    <location>
        <begin position="599"/>
        <end position="632"/>
    </location>
</feature>
<name>A0AAP2GWS8_9BACT</name>
<keyword evidence="2 3" id="KW-0802">TPR repeat</keyword>
<dbReference type="InterPro" id="IPR011990">
    <property type="entry name" value="TPR-like_helical_dom_sf"/>
</dbReference>
<organism evidence="5 6">
    <name type="scientific">Dawidia cretensis</name>
    <dbReference type="NCBI Taxonomy" id="2782350"/>
    <lineage>
        <taxon>Bacteria</taxon>
        <taxon>Pseudomonadati</taxon>
        <taxon>Bacteroidota</taxon>
        <taxon>Cytophagia</taxon>
        <taxon>Cytophagales</taxon>
        <taxon>Chryseotaleaceae</taxon>
        <taxon>Dawidia</taxon>
    </lineage>
</organism>
<feature type="repeat" description="TPR" evidence="3">
    <location>
        <begin position="683"/>
        <end position="716"/>
    </location>
</feature>
<evidence type="ECO:0000256" key="1">
    <source>
        <dbReference type="ARBA" id="ARBA00022737"/>
    </source>
</evidence>
<reference evidence="5 6" key="1">
    <citation type="submission" date="2021-05" db="EMBL/GenBank/DDBJ databases">
        <title>A Polyphasic approach of four new species of the genus Ohtaekwangia: Ohtaekwangia histidinii sp. nov., Ohtaekwangia cretensis sp. nov., Ohtaekwangia indiensis sp. nov., Ohtaekwangia reichenbachii sp. nov. from diverse environment.</title>
        <authorList>
            <person name="Octaviana S."/>
        </authorList>
    </citation>
    <scope>NUCLEOTIDE SEQUENCE [LARGE SCALE GENOMIC DNA]</scope>
    <source>
        <strain evidence="5 6">PWU5</strain>
    </source>
</reference>
<evidence type="ECO:0000313" key="6">
    <source>
        <dbReference type="Proteomes" id="UP001319080"/>
    </source>
</evidence>
<protein>
    <submittedName>
        <fullName evidence="5">Tetratricopeptide repeat protein</fullName>
    </submittedName>
</protein>